<dbReference type="EC" id="2.4.99.17" evidence="10 13"/>
<evidence type="ECO:0000256" key="5">
    <source>
        <dbReference type="ARBA" id="ARBA00022679"/>
    </source>
</evidence>
<dbReference type="UniPathway" id="UPA00392"/>
<dbReference type="InterPro" id="IPR042118">
    <property type="entry name" value="QueA_dom1"/>
</dbReference>
<comment type="pathway">
    <text evidence="2 13">tRNA modification; tRNA-queuosine biosynthesis.</text>
</comment>
<dbReference type="SUPFAM" id="SSF111337">
    <property type="entry name" value="QueA-like"/>
    <property type="match status" value="1"/>
</dbReference>
<dbReference type="NCBIfam" id="NF001140">
    <property type="entry name" value="PRK00147.1"/>
    <property type="match status" value="1"/>
</dbReference>
<accession>A0A1F5YL79</accession>
<gene>
    <name evidence="13" type="primary">queA</name>
    <name evidence="14" type="ORF">A3F83_11665</name>
</gene>
<evidence type="ECO:0000256" key="4">
    <source>
        <dbReference type="ARBA" id="ARBA00022490"/>
    </source>
</evidence>
<evidence type="ECO:0000256" key="13">
    <source>
        <dbReference type="HAMAP-Rule" id="MF_00113"/>
    </source>
</evidence>
<dbReference type="InterPro" id="IPR036100">
    <property type="entry name" value="QueA_sf"/>
</dbReference>
<comment type="subunit">
    <text evidence="3 13">Monomer.</text>
</comment>
<evidence type="ECO:0000256" key="11">
    <source>
        <dbReference type="ARBA" id="ARBA00069325"/>
    </source>
</evidence>
<keyword evidence="7 13" id="KW-0671">Queuosine biosynthesis</keyword>
<dbReference type="PANTHER" id="PTHR30307">
    <property type="entry name" value="S-ADENOSYLMETHIONINE:TRNA RIBOSYLTRANSFERASE-ISOMERASE"/>
    <property type="match status" value="1"/>
</dbReference>
<comment type="similarity">
    <text evidence="9 13">Belongs to the QueA family.</text>
</comment>
<evidence type="ECO:0000256" key="8">
    <source>
        <dbReference type="ARBA" id="ARBA00052751"/>
    </source>
</evidence>
<keyword evidence="14" id="KW-0413">Isomerase</keyword>
<evidence type="ECO:0000256" key="9">
    <source>
        <dbReference type="ARBA" id="ARBA00061210"/>
    </source>
</evidence>
<keyword evidence="6 13" id="KW-0949">S-adenosyl-L-methionine</keyword>
<dbReference type="Pfam" id="PF02547">
    <property type="entry name" value="Queuosine_synth"/>
    <property type="match status" value="1"/>
</dbReference>
<dbReference type="HAMAP" id="MF_00113">
    <property type="entry name" value="QueA"/>
    <property type="match status" value="1"/>
</dbReference>
<keyword evidence="4 13" id="KW-0963">Cytoplasm</keyword>
<evidence type="ECO:0000313" key="14">
    <source>
        <dbReference type="EMBL" id="OGG00931.1"/>
    </source>
</evidence>
<evidence type="ECO:0000256" key="10">
    <source>
        <dbReference type="ARBA" id="ARBA00066503"/>
    </source>
</evidence>
<dbReference type="InterPro" id="IPR042119">
    <property type="entry name" value="QueA_dom2"/>
</dbReference>
<dbReference type="AlphaFoldDB" id="A0A1F5YL79"/>
<dbReference type="STRING" id="1817867.A3F83_11665"/>
<evidence type="ECO:0000256" key="6">
    <source>
        <dbReference type="ARBA" id="ARBA00022691"/>
    </source>
</evidence>
<evidence type="ECO:0000313" key="15">
    <source>
        <dbReference type="Proteomes" id="UP000179129"/>
    </source>
</evidence>
<protein>
    <recommendedName>
        <fullName evidence="11 13">S-adenosylmethionine:tRNA ribosyltransferase-isomerase</fullName>
        <ecNumber evidence="10 13">2.4.99.17</ecNumber>
    </recommendedName>
    <alternativeName>
        <fullName evidence="12 13">Queuosine biosynthesis protein QueA</fullName>
    </alternativeName>
</protein>
<comment type="caution">
    <text evidence="14">The sequence shown here is derived from an EMBL/GenBank/DDBJ whole genome shotgun (WGS) entry which is preliminary data.</text>
</comment>
<dbReference type="PANTHER" id="PTHR30307:SF0">
    <property type="entry name" value="S-ADENOSYLMETHIONINE:TRNA RIBOSYLTRANSFERASE-ISOMERASE"/>
    <property type="match status" value="1"/>
</dbReference>
<dbReference type="Gene3D" id="2.40.10.240">
    <property type="entry name" value="QueA-like"/>
    <property type="match status" value="1"/>
</dbReference>
<evidence type="ECO:0000256" key="1">
    <source>
        <dbReference type="ARBA" id="ARBA00004496"/>
    </source>
</evidence>
<dbReference type="GO" id="GO:0005737">
    <property type="term" value="C:cytoplasm"/>
    <property type="evidence" value="ECO:0007669"/>
    <property type="project" value="UniProtKB-SubCell"/>
</dbReference>
<dbReference type="GO" id="GO:0051075">
    <property type="term" value="F:S-adenosylmethionine:tRNA ribosyltransferase-isomerase activity"/>
    <property type="evidence" value="ECO:0007669"/>
    <property type="project" value="UniProtKB-EC"/>
</dbReference>
<dbReference type="InterPro" id="IPR003699">
    <property type="entry name" value="QueA"/>
</dbReference>
<dbReference type="GO" id="GO:0008616">
    <property type="term" value="P:tRNA queuosine(34) biosynthetic process"/>
    <property type="evidence" value="ECO:0007669"/>
    <property type="project" value="UniProtKB-UniRule"/>
</dbReference>
<reference evidence="14 15" key="1">
    <citation type="journal article" date="2016" name="Nat. Commun.">
        <title>Thousands of microbial genomes shed light on interconnected biogeochemical processes in an aquifer system.</title>
        <authorList>
            <person name="Anantharaman K."/>
            <person name="Brown C.T."/>
            <person name="Hug L.A."/>
            <person name="Sharon I."/>
            <person name="Castelle C.J."/>
            <person name="Probst A.J."/>
            <person name="Thomas B.C."/>
            <person name="Singh A."/>
            <person name="Wilkins M.J."/>
            <person name="Karaoz U."/>
            <person name="Brodie E.L."/>
            <person name="Williams K.H."/>
            <person name="Hubbard S.S."/>
            <person name="Banfield J.F."/>
        </authorList>
    </citation>
    <scope>NUCLEOTIDE SEQUENCE [LARGE SCALE GENOMIC DNA]</scope>
</reference>
<dbReference type="Proteomes" id="UP000179129">
    <property type="component" value="Unassembled WGS sequence"/>
</dbReference>
<keyword evidence="5 13" id="KW-0808">Transferase</keyword>
<sequence>MPDSGLRTADFDYELPPELIAQHPAKERDASRLLVLHRASGKIEHRSFSDLPEYLSSTDLLVLNNTRVFPARLTGTLSGGAAFEALLVRRLEGPRWLALVRPGRRLKPGKHLALGEGLELALEDFGAQEGERIISLSAPAGKDPLELVEKLGHVPLPPYIGRPDTAEDRERYQTVYARVSGAVAAPTAGLHFTPELLQKLEQAGIGRLEVTLHVGPGTFRPVTAENISGHRMDAEYYEIAEKTWTRIKEVKAGGGRVLAVGTTAVRALESAAADQPPRLAGWTELFITPGFTFRAADIMLTNFHLPRSTLLMLVSALAGKELIDRAYREAVRERYRFYSYGDAMLIL</sequence>
<evidence type="ECO:0000256" key="2">
    <source>
        <dbReference type="ARBA" id="ARBA00004691"/>
    </source>
</evidence>
<proteinExistence type="inferred from homology"/>
<evidence type="ECO:0000256" key="3">
    <source>
        <dbReference type="ARBA" id="ARBA00011245"/>
    </source>
</evidence>
<name>A0A1F5YL79_9BACT</name>
<evidence type="ECO:0000256" key="7">
    <source>
        <dbReference type="ARBA" id="ARBA00022785"/>
    </source>
</evidence>
<evidence type="ECO:0000256" key="12">
    <source>
        <dbReference type="ARBA" id="ARBA00076160"/>
    </source>
</evidence>
<dbReference type="FunFam" id="3.40.1780.10:FF:000001">
    <property type="entry name" value="S-adenosylmethionine:tRNA ribosyltransferase-isomerase"/>
    <property type="match status" value="1"/>
</dbReference>
<dbReference type="EMBL" id="MFIX01000234">
    <property type="protein sequence ID" value="OGG00931.1"/>
    <property type="molecule type" value="Genomic_DNA"/>
</dbReference>
<comment type="function">
    <text evidence="13">Transfers and isomerizes the ribose moiety from AdoMet to the 7-aminomethyl group of 7-deazaguanine (preQ1-tRNA) to give epoxyqueuosine (oQ-tRNA).</text>
</comment>
<dbReference type="NCBIfam" id="TIGR00113">
    <property type="entry name" value="queA"/>
    <property type="match status" value="1"/>
</dbReference>
<organism evidence="14 15">
    <name type="scientific">Candidatus Glassbacteria bacterium RIFCSPLOWO2_12_FULL_58_11</name>
    <dbReference type="NCBI Taxonomy" id="1817867"/>
    <lineage>
        <taxon>Bacteria</taxon>
        <taxon>Candidatus Glassiibacteriota</taxon>
    </lineage>
</organism>
<dbReference type="Gene3D" id="3.40.1780.10">
    <property type="entry name" value="QueA-like"/>
    <property type="match status" value="2"/>
</dbReference>
<comment type="catalytic activity">
    <reaction evidence="8 13">
        <text>7-aminomethyl-7-carbaguanosine(34) in tRNA + S-adenosyl-L-methionine = epoxyqueuosine(34) in tRNA + adenine + L-methionine + 2 H(+)</text>
        <dbReference type="Rhea" id="RHEA:32155"/>
        <dbReference type="Rhea" id="RHEA-COMP:10342"/>
        <dbReference type="Rhea" id="RHEA-COMP:18582"/>
        <dbReference type="ChEBI" id="CHEBI:15378"/>
        <dbReference type="ChEBI" id="CHEBI:16708"/>
        <dbReference type="ChEBI" id="CHEBI:57844"/>
        <dbReference type="ChEBI" id="CHEBI:59789"/>
        <dbReference type="ChEBI" id="CHEBI:82833"/>
        <dbReference type="ChEBI" id="CHEBI:194443"/>
        <dbReference type="EC" id="2.4.99.17"/>
    </reaction>
</comment>
<comment type="subcellular location">
    <subcellularLocation>
        <location evidence="1 13">Cytoplasm</location>
    </subcellularLocation>
</comment>